<dbReference type="EMBL" id="JANBQB010000082">
    <property type="protein sequence ID" value="KAJ1982693.1"/>
    <property type="molecule type" value="Genomic_DNA"/>
</dbReference>
<dbReference type="AlphaFoldDB" id="A0A9W8BB12"/>
<gene>
    <name evidence="1" type="ORF">H4R34_001630</name>
</gene>
<proteinExistence type="predicted"/>
<organism evidence="1 2">
    <name type="scientific">Dimargaris verticillata</name>
    <dbReference type="NCBI Taxonomy" id="2761393"/>
    <lineage>
        <taxon>Eukaryota</taxon>
        <taxon>Fungi</taxon>
        <taxon>Fungi incertae sedis</taxon>
        <taxon>Zoopagomycota</taxon>
        <taxon>Kickxellomycotina</taxon>
        <taxon>Dimargaritomycetes</taxon>
        <taxon>Dimargaritales</taxon>
        <taxon>Dimargaritaceae</taxon>
        <taxon>Dimargaris</taxon>
    </lineage>
</organism>
<reference evidence="1" key="1">
    <citation type="submission" date="2022-07" db="EMBL/GenBank/DDBJ databases">
        <title>Phylogenomic reconstructions and comparative analyses of Kickxellomycotina fungi.</title>
        <authorList>
            <person name="Reynolds N.K."/>
            <person name="Stajich J.E."/>
            <person name="Barry K."/>
            <person name="Grigoriev I.V."/>
            <person name="Crous P."/>
            <person name="Smith M.E."/>
        </authorList>
    </citation>
    <scope>NUCLEOTIDE SEQUENCE</scope>
    <source>
        <strain evidence="1">RSA 567</strain>
    </source>
</reference>
<feature type="non-terminal residue" evidence="1">
    <location>
        <position position="1"/>
    </location>
</feature>
<protein>
    <submittedName>
        <fullName evidence="1">Uncharacterized protein</fullName>
    </submittedName>
</protein>
<evidence type="ECO:0000313" key="2">
    <source>
        <dbReference type="Proteomes" id="UP001151582"/>
    </source>
</evidence>
<name>A0A9W8BB12_9FUNG</name>
<accession>A0A9W8BB12</accession>
<evidence type="ECO:0000313" key="1">
    <source>
        <dbReference type="EMBL" id="KAJ1982693.1"/>
    </source>
</evidence>
<keyword evidence="2" id="KW-1185">Reference proteome</keyword>
<sequence>GANGLYTVRTLVDGSLSNPGDANQQYLWLHNPRKGIYLPLEPNHPDDQAILCKFRLAFGLSLGHTAINCL</sequence>
<comment type="caution">
    <text evidence="1">The sequence shown here is derived from an EMBL/GenBank/DDBJ whole genome shotgun (WGS) entry which is preliminary data.</text>
</comment>
<dbReference type="Proteomes" id="UP001151582">
    <property type="component" value="Unassembled WGS sequence"/>
</dbReference>